<feature type="region of interest" description="Disordered" evidence="1">
    <location>
        <begin position="53"/>
        <end position="110"/>
    </location>
</feature>
<feature type="region of interest" description="Disordered" evidence="1">
    <location>
        <begin position="259"/>
        <end position="306"/>
    </location>
</feature>
<dbReference type="EMBL" id="JAROKS010000888">
    <property type="protein sequence ID" value="KAK1783936.1"/>
    <property type="molecule type" value="Genomic_DNA"/>
</dbReference>
<evidence type="ECO:0000313" key="2">
    <source>
        <dbReference type="EMBL" id="KAK1783936.1"/>
    </source>
</evidence>
<evidence type="ECO:0000313" key="3">
    <source>
        <dbReference type="Proteomes" id="UP001239994"/>
    </source>
</evidence>
<evidence type="ECO:0000256" key="1">
    <source>
        <dbReference type="SAM" id="MobiDB-lite"/>
    </source>
</evidence>
<accession>A0AAD8YNK6</accession>
<protein>
    <submittedName>
        <fullName evidence="2">Uncharacterized protein</fullName>
    </submittedName>
</protein>
<comment type="caution">
    <text evidence="2">The sequence shown here is derived from an EMBL/GenBank/DDBJ whole genome shotgun (WGS) entry which is preliminary data.</text>
</comment>
<feature type="compositionally biased region" description="Acidic residues" evidence="1">
    <location>
        <begin position="90"/>
        <end position="110"/>
    </location>
</feature>
<feature type="compositionally biased region" description="Basic and acidic residues" evidence="1">
    <location>
        <begin position="295"/>
        <end position="306"/>
    </location>
</feature>
<dbReference type="AlphaFoldDB" id="A0AAD8YNK6"/>
<name>A0AAD8YNK6_9TELE</name>
<reference evidence="2" key="1">
    <citation type="submission" date="2023-03" db="EMBL/GenBank/DDBJ databases">
        <title>Electrophorus voltai genome.</title>
        <authorList>
            <person name="Bian C."/>
        </authorList>
    </citation>
    <scope>NUCLEOTIDE SEQUENCE</scope>
    <source>
        <strain evidence="2">CB-2022</strain>
        <tissue evidence="2">Muscle</tissue>
    </source>
</reference>
<organism evidence="2 3">
    <name type="scientific">Electrophorus voltai</name>
    <dbReference type="NCBI Taxonomy" id="2609070"/>
    <lineage>
        <taxon>Eukaryota</taxon>
        <taxon>Metazoa</taxon>
        <taxon>Chordata</taxon>
        <taxon>Craniata</taxon>
        <taxon>Vertebrata</taxon>
        <taxon>Euteleostomi</taxon>
        <taxon>Actinopterygii</taxon>
        <taxon>Neopterygii</taxon>
        <taxon>Teleostei</taxon>
        <taxon>Ostariophysi</taxon>
        <taxon>Gymnotiformes</taxon>
        <taxon>Gymnotoidei</taxon>
        <taxon>Gymnotidae</taxon>
        <taxon>Electrophorus</taxon>
    </lineage>
</organism>
<proteinExistence type="predicted"/>
<dbReference type="Proteomes" id="UP001239994">
    <property type="component" value="Unassembled WGS sequence"/>
</dbReference>
<sequence>MTHAACKKQTHMTHFIAKPGNSGDRMNFFLSSVCGSHLHDCVQCGVPLTLTEKAPSETTGPQPPVNNEVEDAGQVPLPPLPESPQHQGEQAEESEDESDYDDDEADNDDDWTLQQQSNFSFQLTAASTEGNTQFVRHPALDGVSKIIDDVHEYLRNRIPRESFGYMAPGYGRDHPLLGRNAWKADAWGASFGAAGNSSTLGWYPAYNTLQQGVLYNTPATYASSAPKPAFLVMAQNYQPQYSSWSGNIVRFPNEVRAHSSNAAPAVGQSCRSQTEQRSSRKRRRETNSPSSSHCPETESVPRKMRR</sequence>
<keyword evidence="3" id="KW-1185">Reference proteome</keyword>
<gene>
    <name evidence="2" type="ORF">P4O66_004649</name>
</gene>